<dbReference type="InterPro" id="IPR041640">
    <property type="entry name" value="Tyrosinase_C"/>
</dbReference>
<name>A0A1P8YXV3_PASFU</name>
<dbReference type="InterPro" id="IPR050316">
    <property type="entry name" value="Tyrosinase/Hemocyanin"/>
</dbReference>
<accession>A0A1P8YXV3</accession>
<feature type="region of interest" description="Disordered" evidence="11">
    <location>
        <begin position="734"/>
        <end position="756"/>
    </location>
</feature>
<feature type="region of interest" description="Disordered" evidence="11">
    <location>
        <begin position="453"/>
        <end position="501"/>
    </location>
</feature>
<comment type="similarity">
    <text evidence="2">Belongs to the tyrosinase family.</text>
</comment>
<feature type="chain" id="PRO_5040671812" description="tyrosinase" evidence="12">
    <location>
        <begin position="23"/>
        <end position="781"/>
    </location>
</feature>
<sequence length="781" mass="84318">MLFTSAALSSLSLIATLSQTVAAHGSSHNAHQRHHLRQAAEGDPVIVTGSRSFGDGEVHSRLEVSDMFTNRPDQWTLLILAMEKFQSGGESNLTSYYAVSGIHGVPREEWDGVRQCDTCHGADGYCTHDSVLFPAWHRVYMVFFERLFLEIAQEIADSYPPGPLRRRMQKAVESLRWPYWDWAAKPEGDHCLPEFLSAQQINITGQNGDETIDNPLYSYKFVDPSKLYYAPFNQWHSTLRYPNSNNADVSGDEQSVVNAFDSVRQTLQDQVYSLLANCDNYLYFSNDAPGGTYAKCANSLEQIHNSVHTTGGGPGSKDVSGGHLTYLPLAAFDPIFWFHHCQVDRIFALWQTIYPNSYGADQVAPHHTWTIPEGSTQGIDSDLTPFRDSPNSFWTTRKVRDWQNTFGYTYPEFASTDGSRQAIINAVNGLYGPNADKTAPSISRTVEKGSLNKRALQPSGPPPPSHGSSTTEQDSLTPLEDSPAPQGDSPEQPSGSYNVSTAHSVSYSTSYSTATSTGYGSVSTGHPAVYPNMTVGGNNPFKTSNGSTYEYMCHFQSPRYTLNGSYVIYAFDGTPESDDTTTWNGDKSCIGSIGIMAGGDMAKPDVISYGGVPMTRHLQERCKEGKLEGMQEKHVTPYLAKNLEWKIVRSGEVIDPDVVPNFQAAVYSGTSSPAGPNSLGSWHSYTPQVEVTKNKAGGAQSAPVADCPVPSPFSPASPVAAPYPAPNGTAPGGYGYPPAGTGAPSGTGVSPNQPPAYTGAAGKPSFQIAGLLAAAGLVAVL</sequence>
<evidence type="ECO:0000256" key="5">
    <source>
        <dbReference type="ARBA" id="ARBA00023002"/>
    </source>
</evidence>
<dbReference type="Pfam" id="PF00264">
    <property type="entry name" value="Tyrosinase"/>
    <property type="match status" value="1"/>
</dbReference>
<dbReference type="OMA" id="WQTIYPN"/>
<evidence type="ECO:0000313" key="15">
    <source>
        <dbReference type="EMBL" id="AQA29351.1"/>
    </source>
</evidence>
<reference evidence="15" key="1">
    <citation type="submission" date="2016-10" db="EMBL/GenBank/DDBJ databases">
        <title>Novel effectors identified in the apoplast of Cladosporium fulvum-infected tomato.</title>
        <authorList>
            <person name="Mesarich C.H."/>
            <person name="de Wit P.J.G.M."/>
        </authorList>
    </citation>
    <scope>NUCLEOTIDE SEQUENCE</scope>
    <source>
        <strain evidence="15">0WU</strain>
    </source>
</reference>
<evidence type="ECO:0000256" key="10">
    <source>
        <dbReference type="ARBA" id="ARBA00048881"/>
    </source>
</evidence>
<evidence type="ECO:0000256" key="3">
    <source>
        <dbReference type="ARBA" id="ARBA00011906"/>
    </source>
</evidence>
<dbReference type="EMBL" id="KX943180">
    <property type="protein sequence ID" value="AQA29351.1"/>
    <property type="molecule type" value="Genomic_DNA"/>
</dbReference>
<dbReference type="GO" id="GO:0042438">
    <property type="term" value="P:melanin biosynthetic process"/>
    <property type="evidence" value="ECO:0007669"/>
    <property type="project" value="UniProtKB-KW"/>
</dbReference>
<keyword evidence="8" id="KW-0470">Melanin biosynthesis</keyword>
<keyword evidence="7" id="KW-0503">Monooxygenase</keyword>
<feature type="domain" description="Tyrosinase copper-binding" evidence="14">
    <location>
        <begin position="333"/>
        <end position="344"/>
    </location>
</feature>
<comment type="catalytic activity">
    <reaction evidence="10">
        <text>L-tyrosine + O2 = L-dopaquinone + H2O</text>
        <dbReference type="Rhea" id="RHEA:18117"/>
        <dbReference type="ChEBI" id="CHEBI:15377"/>
        <dbReference type="ChEBI" id="CHEBI:15379"/>
        <dbReference type="ChEBI" id="CHEBI:57924"/>
        <dbReference type="ChEBI" id="CHEBI:58315"/>
        <dbReference type="EC" id="1.14.18.1"/>
    </reaction>
</comment>
<proteinExistence type="inferred from homology"/>
<keyword evidence="4" id="KW-0479">Metal-binding</keyword>
<evidence type="ECO:0000256" key="9">
    <source>
        <dbReference type="ARBA" id="ARBA00048233"/>
    </source>
</evidence>
<feature type="compositionally biased region" description="Low complexity" evidence="11">
    <location>
        <begin position="736"/>
        <end position="748"/>
    </location>
</feature>
<dbReference type="GO" id="GO:0004503">
    <property type="term" value="F:tyrosinase activity"/>
    <property type="evidence" value="ECO:0007669"/>
    <property type="project" value="UniProtKB-EC"/>
</dbReference>
<evidence type="ECO:0000256" key="1">
    <source>
        <dbReference type="ARBA" id="ARBA00001973"/>
    </source>
</evidence>
<keyword evidence="6" id="KW-0186">Copper</keyword>
<dbReference type="SUPFAM" id="SSF48056">
    <property type="entry name" value="Di-copper centre-containing domain"/>
    <property type="match status" value="1"/>
</dbReference>
<evidence type="ECO:0000256" key="8">
    <source>
        <dbReference type="ARBA" id="ARBA00023101"/>
    </source>
</evidence>
<gene>
    <name evidence="16" type="ORF">CLAFUR5_02372</name>
</gene>
<reference evidence="16" key="3">
    <citation type="journal article" date="2022" name="Microb. Genom.">
        <title>A chromosome-scale genome assembly of the tomato pathogen Cladosporium fulvum reveals a compartmentalized genome architecture and the presence of a dispensable chromosome.</title>
        <authorList>
            <person name="Zaccaron A.Z."/>
            <person name="Chen L.H."/>
            <person name="Samaras A."/>
            <person name="Stergiopoulos I."/>
        </authorList>
    </citation>
    <scope>NUCLEOTIDE SEQUENCE</scope>
    <source>
        <strain evidence="16">Race5_Kim</strain>
    </source>
</reference>
<protein>
    <recommendedName>
        <fullName evidence="3">tyrosinase</fullName>
        <ecNumber evidence="3">1.14.18.1</ecNumber>
    </recommendedName>
</protein>
<evidence type="ECO:0000256" key="7">
    <source>
        <dbReference type="ARBA" id="ARBA00023033"/>
    </source>
</evidence>
<evidence type="ECO:0000259" key="13">
    <source>
        <dbReference type="PROSITE" id="PS00497"/>
    </source>
</evidence>
<dbReference type="EMBL" id="CP090164">
    <property type="protein sequence ID" value="UJO14613.1"/>
    <property type="molecule type" value="Genomic_DNA"/>
</dbReference>
<dbReference type="InterPro" id="IPR002227">
    <property type="entry name" value="Tyrosinase_Cu-bd"/>
</dbReference>
<keyword evidence="5" id="KW-0560">Oxidoreductase</keyword>
<dbReference type="PANTHER" id="PTHR11474:SF76">
    <property type="entry name" value="SHKT DOMAIN-CONTAINING PROTEIN"/>
    <property type="match status" value="1"/>
</dbReference>
<organism evidence="15">
    <name type="scientific">Passalora fulva</name>
    <name type="common">Tomato leaf mold</name>
    <name type="synonym">Cladosporium fulvum</name>
    <dbReference type="NCBI Taxonomy" id="5499"/>
    <lineage>
        <taxon>Eukaryota</taxon>
        <taxon>Fungi</taxon>
        <taxon>Dikarya</taxon>
        <taxon>Ascomycota</taxon>
        <taxon>Pezizomycotina</taxon>
        <taxon>Dothideomycetes</taxon>
        <taxon>Dothideomycetidae</taxon>
        <taxon>Mycosphaerellales</taxon>
        <taxon>Mycosphaerellaceae</taxon>
        <taxon>Fulvia</taxon>
    </lineage>
</organism>
<dbReference type="Proteomes" id="UP000756132">
    <property type="component" value="Chromosome 2"/>
</dbReference>
<comment type="catalytic activity">
    <reaction evidence="9">
        <text>2 L-dopa + O2 = 2 L-dopaquinone + 2 H2O</text>
        <dbReference type="Rhea" id="RHEA:34287"/>
        <dbReference type="ChEBI" id="CHEBI:15377"/>
        <dbReference type="ChEBI" id="CHEBI:15379"/>
        <dbReference type="ChEBI" id="CHEBI:57504"/>
        <dbReference type="ChEBI" id="CHEBI:57924"/>
        <dbReference type="EC" id="1.14.18.1"/>
    </reaction>
</comment>
<dbReference type="PRINTS" id="PR00092">
    <property type="entry name" value="TYROSINASE"/>
</dbReference>
<dbReference type="PANTHER" id="PTHR11474">
    <property type="entry name" value="TYROSINASE FAMILY MEMBER"/>
    <property type="match status" value="1"/>
</dbReference>
<evidence type="ECO:0000259" key="14">
    <source>
        <dbReference type="PROSITE" id="PS00498"/>
    </source>
</evidence>
<dbReference type="GO" id="GO:0046872">
    <property type="term" value="F:metal ion binding"/>
    <property type="evidence" value="ECO:0007669"/>
    <property type="project" value="UniProtKB-KW"/>
</dbReference>
<reference evidence="16" key="2">
    <citation type="submission" date="2021-12" db="EMBL/GenBank/DDBJ databases">
        <authorList>
            <person name="Zaccaron A."/>
            <person name="Stergiopoulos I."/>
        </authorList>
    </citation>
    <scope>NUCLEOTIDE SEQUENCE</scope>
    <source>
        <strain evidence="16">Race5_Kim</strain>
    </source>
</reference>
<dbReference type="EC" id="1.14.18.1" evidence="3"/>
<dbReference type="RefSeq" id="XP_047758979.1">
    <property type="nucleotide sequence ID" value="XM_047901520.1"/>
</dbReference>
<dbReference type="GeneID" id="71982250"/>
<evidence type="ECO:0000313" key="16">
    <source>
        <dbReference type="EMBL" id="UJO14613.1"/>
    </source>
</evidence>
<keyword evidence="17" id="KW-1185">Reference proteome</keyword>
<dbReference type="Gene3D" id="1.10.1280.10">
    <property type="entry name" value="Di-copper center containing domain from catechol oxidase"/>
    <property type="match status" value="1"/>
</dbReference>
<dbReference type="Pfam" id="PF18132">
    <property type="entry name" value="Tyrosinase_C"/>
    <property type="match status" value="1"/>
</dbReference>
<dbReference type="InterPro" id="IPR008922">
    <property type="entry name" value="Di-copper_centre_dom_sf"/>
</dbReference>
<feature type="signal peptide" evidence="12">
    <location>
        <begin position="1"/>
        <end position="22"/>
    </location>
</feature>
<dbReference type="KEGG" id="ffu:CLAFUR5_02372"/>
<evidence type="ECO:0000256" key="2">
    <source>
        <dbReference type="ARBA" id="ARBA00009928"/>
    </source>
</evidence>
<dbReference type="AlphaFoldDB" id="A0A1P8YXV3"/>
<feature type="compositionally biased region" description="Polar residues" evidence="11">
    <location>
        <begin position="489"/>
        <end position="498"/>
    </location>
</feature>
<dbReference type="PROSITE" id="PS00497">
    <property type="entry name" value="TYROSINASE_1"/>
    <property type="match status" value="1"/>
</dbReference>
<evidence type="ECO:0000313" key="17">
    <source>
        <dbReference type="Proteomes" id="UP000756132"/>
    </source>
</evidence>
<evidence type="ECO:0000256" key="4">
    <source>
        <dbReference type="ARBA" id="ARBA00022723"/>
    </source>
</evidence>
<evidence type="ECO:0000256" key="6">
    <source>
        <dbReference type="ARBA" id="ARBA00023008"/>
    </source>
</evidence>
<keyword evidence="12" id="KW-0732">Signal</keyword>
<feature type="domain" description="Tyrosinase copper-binding" evidence="13">
    <location>
        <begin position="128"/>
        <end position="145"/>
    </location>
</feature>
<evidence type="ECO:0000256" key="11">
    <source>
        <dbReference type="SAM" id="MobiDB-lite"/>
    </source>
</evidence>
<evidence type="ECO:0000256" key="12">
    <source>
        <dbReference type="SAM" id="SignalP"/>
    </source>
</evidence>
<comment type="cofactor">
    <cofactor evidence="1">
        <name>Cu(2+)</name>
        <dbReference type="ChEBI" id="CHEBI:29036"/>
    </cofactor>
</comment>
<dbReference type="OrthoDB" id="6132182at2759"/>
<dbReference type="PROSITE" id="PS00498">
    <property type="entry name" value="TYROSINASE_2"/>
    <property type="match status" value="1"/>
</dbReference>